<feature type="region of interest" description="Disordered" evidence="2">
    <location>
        <begin position="1"/>
        <end position="21"/>
    </location>
</feature>
<evidence type="ECO:0000259" key="3">
    <source>
        <dbReference type="Pfam" id="PF03107"/>
    </source>
</evidence>
<comment type="caution">
    <text evidence="4">The sequence shown here is derived from an EMBL/GenBank/DDBJ whole genome shotgun (WGS) entry which is preliminary data.</text>
</comment>
<feature type="domain" description="DC1" evidence="3">
    <location>
        <begin position="5"/>
        <end position="55"/>
    </location>
</feature>
<sequence length="131" mass="15047">MDTRHMDALSLADSSPNGDPDADEVYCDTCEKKRDPKAWIYHCTECFFISHIECALEEKMASPYTDANEEKEDEKEENECENEESENEVEDDEGEDEFPLLDDNESDYIDTQISSAIFRLTEKINSLSNAE</sequence>
<dbReference type="EMBL" id="JAAARO010000017">
    <property type="protein sequence ID" value="KAF5732526.1"/>
    <property type="molecule type" value="Genomic_DNA"/>
</dbReference>
<protein>
    <recommendedName>
        <fullName evidence="3">DC1 domain-containing protein</fullName>
    </recommendedName>
</protein>
<dbReference type="Proteomes" id="UP000593562">
    <property type="component" value="Unassembled WGS sequence"/>
</dbReference>
<feature type="compositionally biased region" description="Acidic residues" evidence="2">
    <location>
        <begin position="67"/>
        <end position="107"/>
    </location>
</feature>
<reference evidence="4 5" key="1">
    <citation type="journal article" date="2020" name="Nat. Commun.">
        <title>Genome of Tripterygium wilfordii and identification of cytochrome P450 involved in triptolide biosynthesis.</title>
        <authorList>
            <person name="Tu L."/>
            <person name="Su P."/>
            <person name="Zhang Z."/>
            <person name="Gao L."/>
            <person name="Wang J."/>
            <person name="Hu T."/>
            <person name="Zhou J."/>
            <person name="Zhang Y."/>
            <person name="Zhao Y."/>
            <person name="Liu Y."/>
            <person name="Song Y."/>
            <person name="Tong Y."/>
            <person name="Lu Y."/>
            <person name="Yang J."/>
            <person name="Xu C."/>
            <person name="Jia M."/>
            <person name="Peters R.J."/>
            <person name="Huang L."/>
            <person name="Gao W."/>
        </authorList>
    </citation>
    <scope>NUCLEOTIDE SEQUENCE [LARGE SCALE GENOMIC DNA]</scope>
    <source>
        <strain evidence="5">cv. XIE 37</strain>
        <tissue evidence="4">Leaf</tissue>
    </source>
</reference>
<dbReference type="InterPro" id="IPR004146">
    <property type="entry name" value="DC1"/>
</dbReference>
<name>A0A7J7CFM9_TRIWF</name>
<evidence type="ECO:0000313" key="4">
    <source>
        <dbReference type="EMBL" id="KAF5732526.1"/>
    </source>
</evidence>
<dbReference type="SUPFAM" id="SSF57889">
    <property type="entry name" value="Cysteine-rich domain"/>
    <property type="match status" value="1"/>
</dbReference>
<keyword evidence="1" id="KW-0677">Repeat</keyword>
<accession>A0A7J7CFM9</accession>
<evidence type="ECO:0000256" key="1">
    <source>
        <dbReference type="ARBA" id="ARBA00022737"/>
    </source>
</evidence>
<dbReference type="InParanoid" id="A0A7J7CFM9"/>
<dbReference type="PANTHER" id="PTHR32410">
    <property type="entry name" value="CYSTEINE/HISTIDINE-RICH C1 DOMAIN FAMILY PROTEIN"/>
    <property type="match status" value="1"/>
</dbReference>
<proteinExistence type="predicted"/>
<dbReference type="AlphaFoldDB" id="A0A7J7CFM9"/>
<feature type="region of interest" description="Disordered" evidence="2">
    <location>
        <begin position="63"/>
        <end position="107"/>
    </location>
</feature>
<gene>
    <name evidence="4" type="ORF">HS088_TW17G00053</name>
</gene>
<evidence type="ECO:0000313" key="5">
    <source>
        <dbReference type="Proteomes" id="UP000593562"/>
    </source>
</evidence>
<dbReference type="PANTHER" id="PTHR32410:SF216">
    <property type="entry name" value="PHORBOL-ESTER_DAG-TYPE DOMAIN-CONTAINING PROTEIN"/>
    <property type="match status" value="1"/>
</dbReference>
<organism evidence="4 5">
    <name type="scientific">Tripterygium wilfordii</name>
    <name type="common">Thunder God vine</name>
    <dbReference type="NCBI Taxonomy" id="458696"/>
    <lineage>
        <taxon>Eukaryota</taxon>
        <taxon>Viridiplantae</taxon>
        <taxon>Streptophyta</taxon>
        <taxon>Embryophyta</taxon>
        <taxon>Tracheophyta</taxon>
        <taxon>Spermatophyta</taxon>
        <taxon>Magnoliopsida</taxon>
        <taxon>eudicotyledons</taxon>
        <taxon>Gunneridae</taxon>
        <taxon>Pentapetalae</taxon>
        <taxon>rosids</taxon>
        <taxon>fabids</taxon>
        <taxon>Celastrales</taxon>
        <taxon>Celastraceae</taxon>
        <taxon>Tripterygium</taxon>
    </lineage>
</organism>
<evidence type="ECO:0000256" key="2">
    <source>
        <dbReference type="SAM" id="MobiDB-lite"/>
    </source>
</evidence>
<dbReference type="InterPro" id="IPR046349">
    <property type="entry name" value="C1-like_sf"/>
</dbReference>
<keyword evidence="5" id="KW-1185">Reference proteome</keyword>
<dbReference type="Pfam" id="PF03107">
    <property type="entry name" value="C1_2"/>
    <property type="match status" value="1"/>
</dbReference>
<dbReference type="InterPro" id="IPR053192">
    <property type="entry name" value="Vacuole_Formation_Reg"/>
</dbReference>